<accession>A0A1F4USS5</accession>
<name>A0A1F4USS5_UNCKA</name>
<dbReference type="AlphaFoldDB" id="A0A1F4USS5"/>
<feature type="transmembrane region" description="Helical" evidence="1">
    <location>
        <begin position="42"/>
        <end position="63"/>
    </location>
</feature>
<keyword evidence="1" id="KW-1133">Transmembrane helix</keyword>
<dbReference type="Proteomes" id="UP000176608">
    <property type="component" value="Unassembled WGS sequence"/>
</dbReference>
<keyword evidence="1" id="KW-0812">Transmembrane</keyword>
<keyword evidence="1" id="KW-0472">Membrane</keyword>
<gene>
    <name evidence="2" type="ORF">A2886_03340</name>
</gene>
<evidence type="ECO:0000313" key="2">
    <source>
        <dbReference type="EMBL" id="OGC47870.1"/>
    </source>
</evidence>
<organism evidence="2 3">
    <name type="scientific">candidate division WWE3 bacterium RIFCSPHIGHO2_01_FULL_42_13</name>
    <dbReference type="NCBI Taxonomy" id="1802617"/>
    <lineage>
        <taxon>Bacteria</taxon>
        <taxon>Katanobacteria</taxon>
    </lineage>
</organism>
<reference evidence="2 3" key="1">
    <citation type="journal article" date="2016" name="Nat. Commun.">
        <title>Thousands of microbial genomes shed light on interconnected biogeochemical processes in an aquifer system.</title>
        <authorList>
            <person name="Anantharaman K."/>
            <person name="Brown C.T."/>
            <person name="Hug L.A."/>
            <person name="Sharon I."/>
            <person name="Castelle C.J."/>
            <person name="Probst A.J."/>
            <person name="Thomas B.C."/>
            <person name="Singh A."/>
            <person name="Wilkins M.J."/>
            <person name="Karaoz U."/>
            <person name="Brodie E.L."/>
            <person name="Williams K.H."/>
            <person name="Hubbard S.S."/>
            <person name="Banfield J.F."/>
        </authorList>
    </citation>
    <scope>NUCLEOTIDE SEQUENCE [LARGE SCALE GENOMIC DNA]</scope>
</reference>
<evidence type="ECO:0000256" key="1">
    <source>
        <dbReference type="SAM" id="Phobius"/>
    </source>
</evidence>
<proteinExistence type="predicted"/>
<feature type="transmembrane region" description="Helical" evidence="1">
    <location>
        <begin position="6"/>
        <end position="30"/>
    </location>
</feature>
<evidence type="ECO:0000313" key="3">
    <source>
        <dbReference type="Proteomes" id="UP000176608"/>
    </source>
</evidence>
<dbReference type="EMBL" id="MEVA01000002">
    <property type="protein sequence ID" value="OGC47870.1"/>
    <property type="molecule type" value="Genomic_DNA"/>
</dbReference>
<protein>
    <submittedName>
        <fullName evidence="2">Uncharacterized protein</fullName>
    </submittedName>
</protein>
<sequence>MSTRLLTWIGALLGMALTASMILLGFAAIADLETTAASNAHIALWVLWVVAVLHVLGSLVYITSLLRLTKRIRETPLVPIRPLATGLVGFAIPLLVLWRLLKRPISLPHG</sequence>
<feature type="transmembrane region" description="Helical" evidence="1">
    <location>
        <begin position="83"/>
        <end position="101"/>
    </location>
</feature>
<comment type="caution">
    <text evidence="2">The sequence shown here is derived from an EMBL/GenBank/DDBJ whole genome shotgun (WGS) entry which is preliminary data.</text>
</comment>